<organism evidence="2 3">
    <name type="scientific">Azoarcus taiwanensis</name>
    <dbReference type="NCBI Taxonomy" id="666964"/>
    <lineage>
        <taxon>Bacteria</taxon>
        <taxon>Pseudomonadati</taxon>
        <taxon>Pseudomonadota</taxon>
        <taxon>Betaproteobacteria</taxon>
        <taxon>Rhodocyclales</taxon>
        <taxon>Zoogloeaceae</taxon>
        <taxon>Azoarcus</taxon>
    </lineage>
</organism>
<reference evidence="2" key="1">
    <citation type="submission" date="2019-12" db="EMBL/GenBank/DDBJ databases">
        <title>Comparative genomics gives insights into the taxonomy of the Azoarcus-Aromatoleum group and reveals separate origins of nif in the plant-associated Azoarcus and non-plant-associated Aromatoleum sub-groups.</title>
        <authorList>
            <person name="Lafos M."/>
            <person name="Maluk M."/>
            <person name="Batista M."/>
            <person name="Junghare M."/>
            <person name="Carmona M."/>
            <person name="Faoro H."/>
            <person name="Cruz L.M."/>
            <person name="Battistoni F."/>
            <person name="De Souza E."/>
            <person name="Pedrosa F."/>
            <person name="Chen W.-M."/>
            <person name="Poole P.S."/>
            <person name="Dixon R.A."/>
            <person name="James E.K."/>
        </authorList>
    </citation>
    <scope>NUCLEOTIDE SEQUENCE</scope>
    <source>
        <strain evidence="2">NSC3</strain>
    </source>
</reference>
<evidence type="ECO:0000256" key="1">
    <source>
        <dbReference type="SAM" id="Phobius"/>
    </source>
</evidence>
<gene>
    <name evidence="2" type="ORF">GPA21_08800</name>
</gene>
<dbReference type="Pfam" id="PF20108">
    <property type="entry name" value="DUF6498"/>
    <property type="match status" value="1"/>
</dbReference>
<dbReference type="EMBL" id="WTVM01000041">
    <property type="protein sequence ID" value="NMG03072.1"/>
    <property type="molecule type" value="Genomic_DNA"/>
</dbReference>
<feature type="transmembrane region" description="Helical" evidence="1">
    <location>
        <begin position="88"/>
        <end position="106"/>
    </location>
</feature>
<feature type="transmembrane region" description="Helical" evidence="1">
    <location>
        <begin position="150"/>
        <end position="170"/>
    </location>
</feature>
<keyword evidence="1" id="KW-1133">Transmembrane helix</keyword>
<keyword evidence="1" id="KW-0472">Membrane</keyword>
<dbReference type="RefSeq" id="WP_168987827.1">
    <property type="nucleotide sequence ID" value="NZ_CAWPHM010000266.1"/>
</dbReference>
<evidence type="ECO:0000313" key="3">
    <source>
        <dbReference type="Proteomes" id="UP000599523"/>
    </source>
</evidence>
<proteinExistence type="predicted"/>
<keyword evidence="1" id="KW-0812">Transmembrane</keyword>
<accession>A0A972F7G9</accession>
<name>A0A972F7G9_9RHOO</name>
<feature type="transmembrane region" description="Helical" evidence="1">
    <location>
        <begin position="176"/>
        <end position="195"/>
    </location>
</feature>
<sequence>MKPSPQANQFSSFDSARNLVLANAATLAVALALDWDLRWLMWPYWVQSVIIGWYARQRMLALRAFSTTGFTSNGRSVPETEQGKRSTANFFVLHFGAFHLAYLAVLAERYPVHAPLEILTLVACGLSFAFSQRRTFEAQHAADVRGRPNIGILMFLPYLRIFPMPLGLVFADKLAWGASSLVVFVMIKTAADLALDHADRRMAQKVVVA</sequence>
<dbReference type="Proteomes" id="UP000599523">
    <property type="component" value="Unassembled WGS sequence"/>
</dbReference>
<feature type="transmembrane region" description="Helical" evidence="1">
    <location>
        <begin position="112"/>
        <end position="130"/>
    </location>
</feature>
<comment type="caution">
    <text evidence="2">The sequence shown here is derived from an EMBL/GenBank/DDBJ whole genome shotgun (WGS) entry which is preliminary data.</text>
</comment>
<keyword evidence="3" id="KW-1185">Reference proteome</keyword>
<dbReference type="AlphaFoldDB" id="A0A972F7G9"/>
<evidence type="ECO:0000313" key="2">
    <source>
        <dbReference type="EMBL" id="NMG03072.1"/>
    </source>
</evidence>
<dbReference type="InterPro" id="IPR045466">
    <property type="entry name" value="DUF6498"/>
</dbReference>
<protein>
    <submittedName>
        <fullName evidence="2">Uncharacterized protein</fullName>
    </submittedName>
</protein>